<evidence type="ECO:0000313" key="1">
    <source>
        <dbReference type="EMBL" id="KAF1935508.1"/>
    </source>
</evidence>
<gene>
    <name evidence="1" type="ORF">EJ02DRAFT_361341</name>
</gene>
<protein>
    <submittedName>
        <fullName evidence="1">Uncharacterized protein</fullName>
    </submittedName>
</protein>
<evidence type="ECO:0000313" key="2">
    <source>
        <dbReference type="Proteomes" id="UP000800038"/>
    </source>
</evidence>
<accession>A0A6A5S7V4</accession>
<dbReference type="InterPro" id="IPR022698">
    <property type="entry name" value="OrsD"/>
</dbReference>
<dbReference type="AlphaFoldDB" id="A0A6A5S7V4"/>
<feature type="non-terminal residue" evidence="1">
    <location>
        <position position="1"/>
    </location>
</feature>
<proteinExistence type="predicted"/>
<dbReference type="OrthoDB" id="3779166at2759"/>
<dbReference type="EMBL" id="ML976260">
    <property type="protein sequence ID" value="KAF1935508.1"/>
    <property type="molecule type" value="Genomic_DNA"/>
</dbReference>
<dbReference type="Pfam" id="PF12013">
    <property type="entry name" value="OrsD"/>
    <property type="match status" value="1"/>
</dbReference>
<sequence length="97" mass="11184">YFEHLVEYQIAVCKRCRYAVWPDQVEHHLEKQHKQSRKEARAVSEGICRWAGLLQYPTESELPAWVAASISHLPLYADGSLCQLDLAHCQLLKLVLP</sequence>
<reference evidence="1" key="1">
    <citation type="journal article" date="2020" name="Stud. Mycol.">
        <title>101 Dothideomycetes genomes: a test case for predicting lifestyles and emergence of pathogens.</title>
        <authorList>
            <person name="Haridas S."/>
            <person name="Albert R."/>
            <person name="Binder M."/>
            <person name="Bloem J."/>
            <person name="Labutti K."/>
            <person name="Salamov A."/>
            <person name="Andreopoulos B."/>
            <person name="Baker S."/>
            <person name="Barry K."/>
            <person name="Bills G."/>
            <person name="Bluhm B."/>
            <person name="Cannon C."/>
            <person name="Castanera R."/>
            <person name="Culley D."/>
            <person name="Daum C."/>
            <person name="Ezra D."/>
            <person name="Gonzalez J."/>
            <person name="Henrissat B."/>
            <person name="Kuo A."/>
            <person name="Liang C."/>
            <person name="Lipzen A."/>
            <person name="Lutzoni F."/>
            <person name="Magnuson J."/>
            <person name="Mondo S."/>
            <person name="Nolan M."/>
            <person name="Ohm R."/>
            <person name="Pangilinan J."/>
            <person name="Park H.-J."/>
            <person name="Ramirez L."/>
            <person name="Alfaro M."/>
            <person name="Sun H."/>
            <person name="Tritt A."/>
            <person name="Yoshinaga Y."/>
            <person name="Zwiers L.-H."/>
            <person name="Turgeon B."/>
            <person name="Goodwin S."/>
            <person name="Spatafora J."/>
            <person name="Crous P."/>
            <person name="Grigoriev I."/>
        </authorList>
    </citation>
    <scope>NUCLEOTIDE SEQUENCE</scope>
    <source>
        <strain evidence="1">CBS 161.51</strain>
    </source>
</reference>
<dbReference type="Proteomes" id="UP000800038">
    <property type="component" value="Unassembled WGS sequence"/>
</dbReference>
<organism evidence="1 2">
    <name type="scientific">Clathrospora elynae</name>
    <dbReference type="NCBI Taxonomy" id="706981"/>
    <lineage>
        <taxon>Eukaryota</taxon>
        <taxon>Fungi</taxon>
        <taxon>Dikarya</taxon>
        <taxon>Ascomycota</taxon>
        <taxon>Pezizomycotina</taxon>
        <taxon>Dothideomycetes</taxon>
        <taxon>Pleosporomycetidae</taxon>
        <taxon>Pleosporales</taxon>
        <taxon>Diademaceae</taxon>
        <taxon>Clathrospora</taxon>
    </lineage>
</organism>
<keyword evidence="2" id="KW-1185">Reference proteome</keyword>
<name>A0A6A5S7V4_9PLEO</name>